<organism evidence="2 3">
    <name type="scientific">Bradyrhizobium centrolobii</name>
    <dbReference type="NCBI Taxonomy" id="1505087"/>
    <lineage>
        <taxon>Bacteria</taxon>
        <taxon>Pseudomonadati</taxon>
        <taxon>Pseudomonadota</taxon>
        <taxon>Alphaproteobacteria</taxon>
        <taxon>Hyphomicrobiales</taxon>
        <taxon>Nitrobacteraceae</taxon>
        <taxon>Bradyrhizobium</taxon>
    </lineage>
</organism>
<keyword evidence="3" id="KW-1185">Reference proteome</keyword>
<feature type="compositionally biased region" description="Basic and acidic residues" evidence="1">
    <location>
        <begin position="124"/>
        <end position="136"/>
    </location>
</feature>
<dbReference type="Proteomes" id="UP000076959">
    <property type="component" value="Unassembled WGS sequence"/>
</dbReference>
<proteinExistence type="predicted"/>
<evidence type="ECO:0000313" key="2">
    <source>
        <dbReference type="EMBL" id="OAF11748.1"/>
    </source>
</evidence>
<name>A0A176YVM5_9BRAD</name>
<sequence length="205" mass="22550">MARAEKFAAGFFICTGELLMPTIEKKPLPPIGSGVVTINPSDKEDITRRARDVIDHYMSGKGSWCDEGPRKSVQQTIDDLNRFKNGVIASEQYVDDPGSVLGPIKEMIDAAIKQASNAIPNLEDDGRSEIRPRDPNDSIMRARPPIYASPTTNGRIQILAAPTDQGVLSTPKAVQTNRVPVAPPVERTPDRNDPNIRVLRRVVRD</sequence>
<evidence type="ECO:0000256" key="1">
    <source>
        <dbReference type="SAM" id="MobiDB-lite"/>
    </source>
</evidence>
<accession>A0A176YVM5</accession>
<evidence type="ECO:0000313" key="3">
    <source>
        <dbReference type="Proteomes" id="UP000076959"/>
    </source>
</evidence>
<feature type="region of interest" description="Disordered" evidence="1">
    <location>
        <begin position="122"/>
        <end position="150"/>
    </location>
</feature>
<comment type="caution">
    <text evidence="2">The sequence shown here is derived from an EMBL/GenBank/DDBJ whole genome shotgun (WGS) entry which is preliminary data.</text>
</comment>
<gene>
    <name evidence="2" type="ORF">AYJ54_07750</name>
</gene>
<dbReference type="STRING" id="1505087.AYJ54_07750"/>
<dbReference type="AlphaFoldDB" id="A0A176YVM5"/>
<reference evidence="2 3" key="1">
    <citation type="submission" date="2016-03" db="EMBL/GenBank/DDBJ databases">
        <title>Draft Genome Sequence of the Strain BR 10245 (Bradyrhizobium sp.) isolated from nodules of Centrolobium paraense.</title>
        <authorList>
            <person name="Simoes-Araujo J.L.Sr."/>
            <person name="Barauna A.C."/>
            <person name="Silva K."/>
            <person name="Zilli J.E."/>
        </authorList>
    </citation>
    <scope>NUCLEOTIDE SEQUENCE [LARGE SCALE GENOMIC DNA]</scope>
    <source>
        <strain evidence="2 3">BR 10245</strain>
    </source>
</reference>
<protein>
    <submittedName>
        <fullName evidence="2">Uncharacterized protein</fullName>
    </submittedName>
</protein>
<dbReference type="EMBL" id="LUUB01000045">
    <property type="protein sequence ID" value="OAF11748.1"/>
    <property type="molecule type" value="Genomic_DNA"/>
</dbReference>